<evidence type="ECO:0000313" key="2">
    <source>
        <dbReference type="Proteomes" id="UP001139981"/>
    </source>
</evidence>
<organism evidence="1 2">
    <name type="scientific">Coemansia aciculifera</name>
    <dbReference type="NCBI Taxonomy" id="417176"/>
    <lineage>
        <taxon>Eukaryota</taxon>
        <taxon>Fungi</taxon>
        <taxon>Fungi incertae sedis</taxon>
        <taxon>Zoopagomycota</taxon>
        <taxon>Kickxellomycotina</taxon>
        <taxon>Kickxellomycetes</taxon>
        <taxon>Kickxellales</taxon>
        <taxon>Kickxellaceae</taxon>
        <taxon>Coemansia</taxon>
    </lineage>
</organism>
<protein>
    <submittedName>
        <fullName evidence="1">Uncharacterized protein</fullName>
    </submittedName>
</protein>
<proteinExistence type="predicted"/>
<feature type="non-terminal residue" evidence="1">
    <location>
        <position position="1"/>
    </location>
</feature>
<sequence>CGGKNPGYSYFQAKVLTKLGRLDQALERYIDYLEQRGLDGLIWELVGELLVSIGDSKRYGGDSEEASWLRLALGAFFVSHMAISNSRGWKTSELAVKRKQLQTEQLLKHVTETLCKLSTTAAAKSECEDKIWELCKVESALDESSQLRLLQSCENPLATSVKWVIAHNWRGSLDDADCEEDDEKNAADL</sequence>
<name>A0ACC1LWC3_9FUNG</name>
<keyword evidence="2" id="KW-1185">Reference proteome</keyword>
<accession>A0ACC1LWC3</accession>
<evidence type="ECO:0000313" key="1">
    <source>
        <dbReference type="EMBL" id="KAJ2886662.1"/>
    </source>
</evidence>
<comment type="caution">
    <text evidence="1">The sequence shown here is derived from an EMBL/GenBank/DDBJ whole genome shotgun (WGS) entry which is preliminary data.</text>
</comment>
<gene>
    <name evidence="1" type="ORF">IWW38_005213</name>
</gene>
<dbReference type="Proteomes" id="UP001139981">
    <property type="component" value="Unassembled WGS sequence"/>
</dbReference>
<reference evidence="1" key="1">
    <citation type="submission" date="2022-07" db="EMBL/GenBank/DDBJ databases">
        <title>Phylogenomic reconstructions and comparative analyses of Kickxellomycotina fungi.</title>
        <authorList>
            <person name="Reynolds N.K."/>
            <person name="Stajich J.E."/>
            <person name="Barry K."/>
            <person name="Grigoriev I.V."/>
            <person name="Crous P."/>
            <person name="Smith M.E."/>
        </authorList>
    </citation>
    <scope>NUCLEOTIDE SEQUENCE</scope>
    <source>
        <strain evidence="1">CBS 190363</strain>
    </source>
</reference>
<dbReference type="EMBL" id="JANBVB010002312">
    <property type="protein sequence ID" value="KAJ2886662.1"/>
    <property type="molecule type" value="Genomic_DNA"/>
</dbReference>